<reference evidence="2" key="1">
    <citation type="submission" date="2021-03" db="EMBL/GenBank/DDBJ databases">
        <authorList>
            <person name="Bekaert M."/>
        </authorList>
    </citation>
    <scope>NUCLEOTIDE SEQUENCE</scope>
</reference>
<evidence type="ECO:0000313" key="3">
    <source>
        <dbReference type="Proteomes" id="UP000683360"/>
    </source>
</evidence>
<keyword evidence="3" id="KW-1185">Reference proteome</keyword>
<dbReference type="EMBL" id="CAJPWZ010000173">
    <property type="protein sequence ID" value="CAG2187572.1"/>
    <property type="molecule type" value="Genomic_DNA"/>
</dbReference>
<sequence length="370" mass="44545">MEYKPKPYNLSSYRNALDVEIEDPIQQKTREYGRPKSYKLNKQNYDPFKKVDLFEGNNDLFGDNTQKDSETKKTFTKKPALKSQEKPKSPKKKKMIKFRLERQMIKFQLERQMIKIHICLEMERKGPRISQYPVGPERPIFENVARRLPEYEIFTFNGHLRVNKNIQEYNRVHEYEKVHQLYEKHRSYDNFHEHGYKEYKSNYITRDQHEEMKSFKQPRRNTNVELIPIGGPENSIHEYDYKEYKSSPYDLSRPVHDTFSSKNDSYMDKKLHEYQIKSYLLSEDNFHPLKKINNFGDVEKEDSQEENDMSFLKRCKLSSMLPIIQPKWRPQEKESPPPDYSSLSNARPRPLNQKKNLSVSFDAEEDNFKW</sequence>
<comment type="caution">
    <text evidence="2">The sequence shown here is derived from an EMBL/GenBank/DDBJ whole genome shotgun (WGS) entry which is preliminary data.</text>
</comment>
<evidence type="ECO:0000256" key="1">
    <source>
        <dbReference type="SAM" id="MobiDB-lite"/>
    </source>
</evidence>
<organism evidence="2 3">
    <name type="scientific">Mytilus edulis</name>
    <name type="common">Blue mussel</name>
    <dbReference type="NCBI Taxonomy" id="6550"/>
    <lineage>
        <taxon>Eukaryota</taxon>
        <taxon>Metazoa</taxon>
        <taxon>Spiralia</taxon>
        <taxon>Lophotrochozoa</taxon>
        <taxon>Mollusca</taxon>
        <taxon>Bivalvia</taxon>
        <taxon>Autobranchia</taxon>
        <taxon>Pteriomorphia</taxon>
        <taxon>Mytilida</taxon>
        <taxon>Mytiloidea</taxon>
        <taxon>Mytilidae</taxon>
        <taxon>Mytilinae</taxon>
        <taxon>Mytilus</taxon>
    </lineage>
</organism>
<proteinExistence type="predicted"/>
<gene>
    <name evidence="2" type="ORF">MEDL_3029</name>
</gene>
<protein>
    <submittedName>
        <fullName evidence="2">Uncharacterized protein</fullName>
    </submittedName>
</protein>
<name>A0A8S3PV60_MYTED</name>
<accession>A0A8S3PV60</accession>
<evidence type="ECO:0000313" key="2">
    <source>
        <dbReference type="EMBL" id="CAG2187572.1"/>
    </source>
</evidence>
<dbReference type="Proteomes" id="UP000683360">
    <property type="component" value="Unassembled WGS sequence"/>
</dbReference>
<dbReference type="AlphaFoldDB" id="A0A8S3PV60"/>
<feature type="region of interest" description="Disordered" evidence="1">
    <location>
        <begin position="56"/>
        <end position="94"/>
    </location>
</feature>
<feature type="region of interest" description="Disordered" evidence="1">
    <location>
        <begin position="325"/>
        <end position="370"/>
    </location>
</feature>